<organism evidence="1 2">
    <name type="scientific">Micromonospora nigra</name>
    <dbReference type="NCBI Taxonomy" id="145857"/>
    <lineage>
        <taxon>Bacteria</taxon>
        <taxon>Bacillati</taxon>
        <taxon>Actinomycetota</taxon>
        <taxon>Actinomycetes</taxon>
        <taxon>Micromonosporales</taxon>
        <taxon>Micromonosporaceae</taxon>
        <taxon>Micromonospora</taxon>
    </lineage>
</organism>
<proteinExistence type="predicted"/>
<dbReference type="RefSeq" id="WP_245712872.1">
    <property type="nucleotide sequence ID" value="NZ_FMHT01000003.1"/>
</dbReference>
<dbReference type="AlphaFoldDB" id="A0A1C6SY39"/>
<dbReference type="STRING" id="145857.GA0070616_4907"/>
<name>A0A1C6SY39_9ACTN</name>
<evidence type="ECO:0000313" key="2">
    <source>
        <dbReference type="Proteomes" id="UP000199699"/>
    </source>
</evidence>
<dbReference type="Pfam" id="PF19801">
    <property type="entry name" value="DUF6284"/>
    <property type="match status" value="1"/>
</dbReference>
<dbReference type="EMBL" id="FMHT01000003">
    <property type="protein sequence ID" value="SCL34193.1"/>
    <property type="molecule type" value="Genomic_DNA"/>
</dbReference>
<accession>A0A1C6SY39</accession>
<dbReference type="Proteomes" id="UP000199699">
    <property type="component" value="Unassembled WGS sequence"/>
</dbReference>
<keyword evidence="2" id="KW-1185">Reference proteome</keyword>
<evidence type="ECO:0000313" key="1">
    <source>
        <dbReference type="EMBL" id="SCL34193.1"/>
    </source>
</evidence>
<sequence length="80" mass="8680">MITNLPTAEPTAADLAAIDNEWPLIAADLDVLDAEITLIYAENHGGPTALDWRRLRRAEARVTRAAAEVATRTTDPQRAA</sequence>
<protein>
    <submittedName>
        <fullName evidence="1">Uncharacterized protein</fullName>
    </submittedName>
</protein>
<reference evidence="1 2" key="1">
    <citation type="submission" date="2016-06" db="EMBL/GenBank/DDBJ databases">
        <authorList>
            <person name="Kjaerup R.B."/>
            <person name="Dalgaard T.S."/>
            <person name="Juul-Madsen H.R."/>
        </authorList>
    </citation>
    <scope>NUCLEOTIDE SEQUENCE [LARGE SCALE GENOMIC DNA]</scope>
    <source>
        <strain evidence="1 2">DSM 43818</strain>
    </source>
</reference>
<gene>
    <name evidence="1" type="ORF">GA0070616_4907</name>
</gene>
<dbReference type="InterPro" id="IPR046251">
    <property type="entry name" value="DUF6284"/>
</dbReference>